<name>A0AAD5JR84_ACENE</name>
<evidence type="ECO:0000256" key="4">
    <source>
        <dbReference type="ARBA" id="ARBA00012483"/>
    </source>
</evidence>
<dbReference type="Proteomes" id="UP001064489">
    <property type="component" value="Chromosome 1"/>
</dbReference>
<dbReference type="InterPro" id="IPR051348">
    <property type="entry name" value="U-box_ubiquitin_ligases"/>
</dbReference>
<dbReference type="Gene3D" id="3.30.40.10">
    <property type="entry name" value="Zinc/RING finger domain, C3HC4 (zinc finger)"/>
    <property type="match status" value="1"/>
</dbReference>
<dbReference type="InterPro" id="IPR001245">
    <property type="entry name" value="Ser-Thr/Tyr_kinase_cat_dom"/>
</dbReference>
<feature type="domain" description="Protein kinase" evidence="8">
    <location>
        <begin position="115"/>
        <end position="290"/>
    </location>
</feature>
<dbReference type="EC" id="2.3.2.27" evidence="4"/>
<dbReference type="SUPFAM" id="SSF57850">
    <property type="entry name" value="RING/U-box"/>
    <property type="match status" value="1"/>
</dbReference>
<dbReference type="InterPro" id="IPR020635">
    <property type="entry name" value="Tyr_kinase_cat_dom"/>
</dbReference>
<sequence length="290" mass="33347">MYERACEELVHAQNKVQLLSKECHEEARRVDAALDRKETLSKIAAEEKAKHLQALKEVEDAKDLLVKETYGREVAELNARKESSEKQQIIDALISSDLRYRRYSREELEAATDFFSENNVIGEGGYGKVYKCNLDHTPVAVKVLWPDAINKKDEFLKEVEVLSQIRHPHMVLLLGACPERLLDNSVTDWPLAEVEELARIAVKCSNLRCRDRPDLDNEVLPVLKRLKDVAELALRKTEKDNIYAPSHFFCPILQDVMEDPYIAADGFTYEHRAIKAWQEKETQRITSDKA</sequence>
<evidence type="ECO:0000259" key="9">
    <source>
        <dbReference type="PROSITE" id="PS51698"/>
    </source>
</evidence>
<dbReference type="InterPro" id="IPR011009">
    <property type="entry name" value="Kinase-like_dom_sf"/>
</dbReference>
<evidence type="ECO:0000256" key="6">
    <source>
        <dbReference type="ARBA" id="ARBA00022786"/>
    </source>
</evidence>
<evidence type="ECO:0000256" key="5">
    <source>
        <dbReference type="ARBA" id="ARBA00022679"/>
    </source>
</evidence>
<dbReference type="PROSITE" id="PS50011">
    <property type="entry name" value="PROTEIN_KINASE_DOM"/>
    <property type="match status" value="1"/>
</dbReference>
<keyword evidence="5" id="KW-0808">Transferase</keyword>
<feature type="binding site" evidence="7">
    <location>
        <position position="142"/>
    </location>
    <ligand>
        <name>ATP</name>
        <dbReference type="ChEBI" id="CHEBI:30616"/>
    </ligand>
</feature>
<dbReference type="PANTHER" id="PTHR45647">
    <property type="entry name" value="OS02G0152300 PROTEIN"/>
    <property type="match status" value="1"/>
</dbReference>
<reference evidence="10" key="1">
    <citation type="journal article" date="2022" name="Plant J.">
        <title>Strategies of tolerance reflected in two North American maple genomes.</title>
        <authorList>
            <person name="McEvoy S.L."/>
            <person name="Sezen U.U."/>
            <person name="Trouern-Trend A."/>
            <person name="McMahon S.M."/>
            <person name="Schaberg P.G."/>
            <person name="Yang J."/>
            <person name="Wegrzyn J.L."/>
            <person name="Swenson N.G."/>
        </authorList>
    </citation>
    <scope>NUCLEOTIDE SEQUENCE</scope>
    <source>
        <strain evidence="10">91603</strain>
    </source>
</reference>
<keyword evidence="6" id="KW-0833">Ubl conjugation pathway</keyword>
<comment type="pathway">
    <text evidence="3">Protein modification; protein ubiquitination.</text>
</comment>
<evidence type="ECO:0000259" key="8">
    <source>
        <dbReference type="PROSITE" id="PS50011"/>
    </source>
</evidence>
<dbReference type="Gene3D" id="3.30.200.20">
    <property type="entry name" value="Phosphorylase Kinase, domain 1"/>
    <property type="match status" value="1"/>
</dbReference>
<dbReference type="SMART" id="SM00219">
    <property type="entry name" value="TyrKc"/>
    <property type="match status" value="1"/>
</dbReference>
<evidence type="ECO:0000256" key="2">
    <source>
        <dbReference type="ARBA" id="ARBA00003861"/>
    </source>
</evidence>
<dbReference type="GO" id="GO:0061630">
    <property type="term" value="F:ubiquitin protein ligase activity"/>
    <property type="evidence" value="ECO:0007669"/>
    <property type="project" value="UniProtKB-EC"/>
</dbReference>
<dbReference type="AlphaFoldDB" id="A0AAD5JR84"/>
<keyword evidence="11" id="KW-1185">Reference proteome</keyword>
<dbReference type="GO" id="GO:0005524">
    <property type="term" value="F:ATP binding"/>
    <property type="evidence" value="ECO:0007669"/>
    <property type="project" value="UniProtKB-UniRule"/>
</dbReference>
<protein>
    <recommendedName>
        <fullName evidence="4">RING-type E3 ubiquitin transferase</fullName>
        <ecNumber evidence="4">2.3.2.27</ecNumber>
    </recommendedName>
</protein>
<evidence type="ECO:0000313" key="10">
    <source>
        <dbReference type="EMBL" id="KAI9196784.1"/>
    </source>
</evidence>
<dbReference type="InterPro" id="IPR003613">
    <property type="entry name" value="Ubox_domain"/>
</dbReference>
<feature type="domain" description="U-box" evidence="9">
    <location>
        <begin position="243"/>
        <end position="290"/>
    </location>
</feature>
<dbReference type="PANTHER" id="PTHR45647:SF65">
    <property type="entry name" value="U-BOX DOMAIN-CONTAINING PROTEIN KINASE FAMILY PROTEIN"/>
    <property type="match status" value="1"/>
</dbReference>
<dbReference type="InterPro" id="IPR000719">
    <property type="entry name" value="Prot_kinase_dom"/>
</dbReference>
<dbReference type="PROSITE" id="PS51698">
    <property type="entry name" value="U_BOX"/>
    <property type="match status" value="1"/>
</dbReference>
<dbReference type="Pfam" id="PF07714">
    <property type="entry name" value="PK_Tyr_Ser-Thr"/>
    <property type="match status" value="1"/>
</dbReference>
<dbReference type="PROSITE" id="PS00107">
    <property type="entry name" value="PROTEIN_KINASE_ATP"/>
    <property type="match status" value="1"/>
</dbReference>
<evidence type="ECO:0000313" key="11">
    <source>
        <dbReference type="Proteomes" id="UP001064489"/>
    </source>
</evidence>
<proteinExistence type="predicted"/>
<comment type="caution">
    <text evidence="10">The sequence shown here is derived from an EMBL/GenBank/DDBJ whole genome shotgun (WGS) entry which is preliminary data.</text>
</comment>
<evidence type="ECO:0000256" key="1">
    <source>
        <dbReference type="ARBA" id="ARBA00000900"/>
    </source>
</evidence>
<evidence type="ECO:0000256" key="7">
    <source>
        <dbReference type="PROSITE-ProRule" id="PRU10141"/>
    </source>
</evidence>
<dbReference type="InterPro" id="IPR017441">
    <property type="entry name" value="Protein_kinase_ATP_BS"/>
</dbReference>
<organism evidence="10 11">
    <name type="scientific">Acer negundo</name>
    <name type="common">Box elder</name>
    <dbReference type="NCBI Taxonomy" id="4023"/>
    <lineage>
        <taxon>Eukaryota</taxon>
        <taxon>Viridiplantae</taxon>
        <taxon>Streptophyta</taxon>
        <taxon>Embryophyta</taxon>
        <taxon>Tracheophyta</taxon>
        <taxon>Spermatophyta</taxon>
        <taxon>Magnoliopsida</taxon>
        <taxon>eudicotyledons</taxon>
        <taxon>Gunneridae</taxon>
        <taxon>Pentapetalae</taxon>
        <taxon>rosids</taxon>
        <taxon>malvids</taxon>
        <taxon>Sapindales</taxon>
        <taxon>Sapindaceae</taxon>
        <taxon>Hippocastanoideae</taxon>
        <taxon>Acereae</taxon>
        <taxon>Acer</taxon>
    </lineage>
</organism>
<dbReference type="Pfam" id="PF04564">
    <property type="entry name" value="U-box"/>
    <property type="match status" value="1"/>
</dbReference>
<dbReference type="InterPro" id="IPR013083">
    <property type="entry name" value="Znf_RING/FYVE/PHD"/>
</dbReference>
<comment type="function">
    <text evidence="2">Functions as an E3 ubiquitin ligase.</text>
</comment>
<dbReference type="GO" id="GO:0004713">
    <property type="term" value="F:protein tyrosine kinase activity"/>
    <property type="evidence" value="ECO:0007669"/>
    <property type="project" value="InterPro"/>
</dbReference>
<dbReference type="GO" id="GO:0016567">
    <property type="term" value="P:protein ubiquitination"/>
    <property type="evidence" value="ECO:0007669"/>
    <property type="project" value="InterPro"/>
</dbReference>
<dbReference type="CDD" id="cd16655">
    <property type="entry name" value="RING-Ubox_WDSUB1-like"/>
    <property type="match status" value="1"/>
</dbReference>
<gene>
    <name evidence="10" type="ORF">LWI28_026971</name>
</gene>
<dbReference type="SUPFAM" id="SSF56112">
    <property type="entry name" value="Protein kinase-like (PK-like)"/>
    <property type="match status" value="1"/>
</dbReference>
<evidence type="ECO:0000256" key="3">
    <source>
        <dbReference type="ARBA" id="ARBA00004906"/>
    </source>
</evidence>
<reference evidence="10" key="2">
    <citation type="submission" date="2023-02" db="EMBL/GenBank/DDBJ databases">
        <authorList>
            <person name="Swenson N.G."/>
            <person name="Wegrzyn J.L."/>
            <person name="Mcevoy S.L."/>
        </authorList>
    </citation>
    <scope>NUCLEOTIDE SEQUENCE</scope>
    <source>
        <strain evidence="10">91603</strain>
        <tissue evidence="10">Leaf</tissue>
    </source>
</reference>
<accession>A0AAD5JR84</accession>
<comment type="catalytic activity">
    <reaction evidence="1">
        <text>S-ubiquitinyl-[E2 ubiquitin-conjugating enzyme]-L-cysteine + [acceptor protein]-L-lysine = [E2 ubiquitin-conjugating enzyme]-L-cysteine + N(6)-ubiquitinyl-[acceptor protein]-L-lysine.</text>
        <dbReference type="EC" id="2.3.2.27"/>
    </reaction>
</comment>
<keyword evidence="7" id="KW-0067">ATP-binding</keyword>
<keyword evidence="7" id="KW-0547">Nucleotide-binding</keyword>
<dbReference type="EMBL" id="JAJSOW010000003">
    <property type="protein sequence ID" value="KAI9196784.1"/>
    <property type="molecule type" value="Genomic_DNA"/>
</dbReference>